<dbReference type="EMBL" id="JABBWG010000025">
    <property type="protein sequence ID" value="KAG1812943.1"/>
    <property type="molecule type" value="Genomic_DNA"/>
</dbReference>
<sequence length="264" mass="29783">MTDLAAERVSLDLTHVIYNASSDTSFVLALLTLSPILLMPAYAVLAVHTRELTIINMWAGQLLSEGLNLVLKHIFKQERPVDSHLHLNGYGFPSSHSQYMGYFSAFLICHVYFRHRFALSGSVVLDQLFRIVVYLGLVVWCAIVAYSRFALLYHTPHQVKWGLGIGIVLGVSHYVCTELLPAKFPDSMFGRIRSAIVNHPISVWLQLRDGWGVWADGGREAEWKQWRTEWLKQACTSGGEKDGMSFAAKPLVFYQSDVRSHTIS</sequence>
<evidence type="ECO:0000256" key="2">
    <source>
        <dbReference type="ARBA" id="ARBA00022692"/>
    </source>
</evidence>
<gene>
    <name evidence="8" type="ORF">BJ212DRAFT_440473</name>
</gene>
<keyword evidence="5 6" id="KW-0472">Membrane</keyword>
<dbReference type="RefSeq" id="XP_041190966.1">
    <property type="nucleotide sequence ID" value="XM_041343213.1"/>
</dbReference>
<keyword evidence="9" id="KW-1185">Reference proteome</keyword>
<evidence type="ECO:0000256" key="4">
    <source>
        <dbReference type="ARBA" id="ARBA00022989"/>
    </source>
</evidence>
<dbReference type="Pfam" id="PF01569">
    <property type="entry name" value="PAP2"/>
    <property type="match status" value="1"/>
</dbReference>
<feature type="domain" description="Phosphatidic acid phosphatase type 2/haloperoxidase" evidence="7">
    <location>
        <begin position="52"/>
        <end position="174"/>
    </location>
</feature>
<dbReference type="InterPro" id="IPR000326">
    <property type="entry name" value="PAP2/HPO"/>
</dbReference>
<dbReference type="AlphaFoldDB" id="A0A9P7E6Z9"/>
<dbReference type="InterPro" id="IPR039667">
    <property type="entry name" value="Dolichyldiphosphatase_PAP2"/>
</dbReference>
<evidence type="ECO:0000259" key="7">
    <source>
        <dbReference type="SMART" id="SM00014"/>
    </source>
</evidence>
<dbReference type="PANTHER" id="PTHR14969">
    <property type="entry name" value="SPHINGOSINE-1-PHOSPHATE PHOSPHOHYDROLASE"/>
    <property type="match status" value="1"/>
</dbReference>
<dbReference type="GO" id="GO:0042392">
    <property type="term" value="F:sphingosine-1-phosphate phosphatase activity"/>
    <property type="evidence" value="ECO:0007669"/>
    <property type="project" value="TreeGrafter"/>
</dbReference>
<evidence type="ECO:0000256" key="6">
    <source>
        <dbReference type="SAM" id="Phobius"/>
    </source>
</evidence>
<dbReference type="OrthoDB" id="302705at2759"/>
<name>A0A9P7E6Z9_9AGAM</name>
<keyword evidence="3" id="KW-0378">Hydrolase</keyword>
<accession>A0A9P7E6Z9</accession>
<protein>
    <recommendedName>
        <fullName evidence="7">Phosphatidic acid phosphatase type 2/haloperoxidase domain-containing protein</fullName>
    </recommendedName>
</protein>
<feature type="transmembrane region" description="Helical" evidence="6">
    <location>
        <begin position="99"/>
        <end position="119"/>
    </location>
</feature>
<feature type="transmembrane region" description="Helical" evidence="6">
    <location>
        <begin position="26"/>
        <end position="47"/>
    </location>
</feature>
<comment type="caution">
    <text evidence="8">The sequence shown here is derived from an EMBL/GenBank/DDBJ whole genome shotgun (WGS) entry which is preliminary data.</text>
</comment>
<dbReference type="GeneID" id="64637229"/>
<evidence type="ECO:0000256" key="3">
    <source>
        <dbReference type="ARBA" id="ARBA00022801"/>
    </source>
</evidence>
<reference evidence="8" key="1">
    <citation type="journal article" date="2020" name="New Phytol.">
        <title>Comparative genomics reveals dynamic genome evolution in host specialist ectomycorrhizal fungi.</title>
        <authorList>
            <person name="Lofgren L.A."/>
            <person name="Nguyen N.H."/>
            <person name="Vilgalys R."/>
            <person name="Ruytinx J."/>
            <person name="Liao H.L."/>
            <person name="Branco S."/>
            <person name="Kuo A."/>
            <person name="LaButti K."/>
            <person name="Lipzen A."/>
            <person name="Andreopoulos W."/>
            <person name="Pangilinan J."/>
            <person name="Riley R."/>
            <person name="Hundley H."/>
            <person name="Na H."/>
            <person name="Barry K."/>
            <person name="Grigoriev I.V."/>
            <person name="Stajich J.E."/>
            <person name="Kennedy P.G."/>
        </authorList>
    </citation>
    <scope>NUCLEOTIDE SEQUENCE</scope>
    <source>
        <strain evidence="8">MN1</strain>
    </source>
</reference>
<dbReference type="PANTHER" id="PTHR14969:SF13">
    <property type="entry name" value="AT30094P"/>
    <property type="match status" value="1"/>
</dbReference>
<dbReference type="Gene3D" id="1.20.144.10">
    <property type="entry name" value="Phosphatidic acid phosphatase type 2/haloperoxidase"/>
    <property type="match status" value="1"/>
</dbReference>
<dbReference type="SUPFAM" id="SSF48317">
    <property type="entry name" value="Acid phosphatase/Vanadium-dependent haloperoxidase"/>
    <property type="match status" value="1"/>
</dbReference>
<evidence type="ECO:0000313" key="9">
    <source>
        <dbReference type="Proteomes" id="UP000807769"/>
    </source>
</evidence>
<feature type="transmembrane region" description="Helical" evidence="6">
    <location>
        <begin position="131"/>
        <end position="149"/>
    </location>
</feature>
<organism evidence="8 9">
    <name type="scientific">Suillus subaureus</name>
    <dbReference type="NCBI Taxonomy" id="48587"/>
    <lineage>
        <taxon>Eukaryota</taxon>
        <taxon>Fungi</taxon>
        <taxon>Dikarya</taxon>
        <taxon>Basidiomycota</taxon>
        <taxon>Agaricomycotina</taxon>
        <taxon>Agaricomycetes</taxon>
        <taxon>Agaricomycetidae</taxon>
        <taxon>Boletales</taxon>
        <taxon>Suillineae</taxon>
        <taxon>Suillaceae</taxon>
        <taxon>Suillus</taxon>
    </lineage>
</organism>
<dbReference type="InterPro" id="IPR036938">
    <property type="entry name" value="PAP2/HPO_sf"/>
</dbReference>
<evidence type="ECO:0000256" key="1">
    <source>
        <dbReference type="ARBA" id="ARBA00004141"/>
    </source>
</evidence>
<dbReference type="Proteomes" id="UP000807769">
    <property type="component" value="Unassembled WGS sequence"/>
</dbReference>
<comment type="subcellular location">
    <subcellularLocation>
        <location evidence="1">Membrane</location>
        <topology evidence="1">Multi-pass membrane protein</topology>
    </subcellularLocation>
</comment>
<evidence type="ECO:0000313" key="8">
    <source>
        <dbReference type="EMBL" id="KAG1812943.1"/>
    </source>
</evidence>
<keyword evidence="2 6" id="KW-0812">Transmembrane</keyword>
<dbReference type="CDD" id="cd03382">
    <property type="entry name" value="PAP2_dolichyldiphosphatase"/>
    <property type="match status" value="1"/>
</dbReference>
<dbReference type="GO" id="GO:0016020">
    <property type="term" value="C:membrane"/>
    <property type="evidence" value="ECO:0007669"/>
    <property type="project" value="UniProtKB-SubCell"/>
</dbReference>
<evidence type="ECO:0000256" key="5">
    <source>
        <dbReference type="ARBA" id="ARBA00023136"/>
    </source>
</evidence>
<dbReference type="SMART" id="SM00014">
    <property type="entry name" value="acidPPc"/>
    <property type="match status" value="1"/>
</dbReference>
<keyword evidence="4 6" id="KW-1133">Transmembrane helix</keyword>
<proteinExistence type="predicted"/>